<proteinExistence type="predicted"/>
<reference evidence="1 2" key="1">
    <citation type="journal article" date="2020" name="BMC Genomics">
        <title>Intraspecific diversification of the crop wild relative Brassica cretica Lam. using demographic model selection.</title>
        <authorList>
            <person name="Kioukis A."/>
            <person name="Michalopoulou V.A."/>
            <person name="Briers L."/>
            <person name="Pirintsos S."/>
            <person name="Studholme D.J."/>
            <person name="Pavlidis P."/>
            <person name="Sarris P.F."/>
        </authorList>
    </citation>
    <scope>NUCLEOTIDE SEQUENCE [LARGE SCALE GENOMIC DNA]</scope>
    <source>
        <strain evidence="2">cv. PFS-1207/04</strain>
    </source>
</reference>
<dbReference type="EMBL" id="QGKV02002055">
    <property type="protein sequence ID" value="KAF3498503.1"/>
    <property type="molecule type" value="Genomic_DNA"/>
</dbReference>
<evidence type="ECO:0000313" key="1">
    <source>
        <dbReference type="EMBL" id="KAF3498503.1"/>
    </source>
</evidence>
<organism evidence="1 2">
    <name type="scientific">Brassica cretica</name>
    <name type="common">Mustard</name>
    <dbReference type="NCBI Taxonomy" id="69181"/>
    <lineage>
        <taxon>Eukaryota</taxon>
        <taxon>Viridiplantae</taxon>
        <taxon>Streptophyta</taxon>
        <taxon>Embryophyta</taxon>
        <taxon>Tracheophyta</taxon>
        <taxon>Spermatophyta</taxon>
        <taxon>Magnoliopsida</taxon>
        <taxon>eudicotyledons</taxon>
        <taxon>Gunneridae</taxon>
        <taxon>Pentapetalae</taxon>
        <taxon>rosids</taxon>
        <taxon>malvids</taxon>
        <taxon>Brassicales</taxon>
        <taxon>Brassicaceae</taxon>
        <taxon>Brassiceae</taxon>
        <taxon>Brassica</taxon>
    </lineage>
</organism>
<gene>
    <name evidence="1" type="ORF">DY000_02054085</name>
</gene>
<protein>
    <submittedName>
        <fullName evidence="1">Uncharacterized protein</fullName>
    </submittedName>
</protein>
<sequence>MSTTRGKNSKEHIITRLAQTRAEPRVLGAKLAAKLLAGELSEVTSVKYLILETDLPPKPDRNPPAERSPQ</sequence>
<name>A0ABQ7ALJ3_BRACR</name>
<evidence type="ECO:0000313" key="2">
    <source>
        <dbReference type="Proteomes" id="UP000266723"/>
    </source>
</evidence>
<dbReference type="Proteomes" id="UP000266723">
    <property type="component" value="Unassembled WGS sequence"/>
</dbReference>
<accession>A0ABQ7ALJ3</accession>
<keyword evidence="2" id="KW-1185">Reference proteome</keyword>
<comment type="caution">
    <text evidence="1">The sequence shown here is derived from an EMBL/GenBank/DDBJ whole genome shotgun (WGS) entry which is preliminary data.</text>
</comment>